<gene>
    <name evidence="14" type="ORF">BaRGS_00023448</name>
</gene>
<dbReference type="Gene3D" id="3.40.50.150">
    <property type="entry name" value="Vaccinia Virus protein VP39"/>
    <property type="match status" value="1"/>
</dbReference>
<dbReference type="GO" id="GO:0003723">
    <property type="term" value="F:RNA binding"/>
    <property type="evidence" value="ECO:0007669"/>
    <property type="project" value="UniProtKB-UniRule"/>
</dbReference>
<keyword evidence="15" id="KW-1185">Reference proteome</keyword>
<dbReference type="NCBIfam" id="TIGR00755">
    <property type="entry name" value="ksgA"/>
    <property type="match status" value="1"/>
</dbReference>
<evidence type="ECO:0000256" key="5">
    <source>
        <dbReference type="ARBA" id="ARBA00022691"/>
    </source>
</evidence>
<comment type="subcellular location">
    <subcellularLocation>
        <location evidence="1">Mitochondrion</location>
    </subcellularLocation>
</comment>
<organism evidence="14 15">
    <name type="scientific">Batillaria attramentaria</name>
    <dbReference type="NCBI Taxonomy" id="370345"/>
    <lineage>
        <taxon>Eukaryota</taxon>
        <taxon>Metazoa</taxon>
        <taxon>Spiralia</taxon>
        <taxon>Lophotrochozoa</taxon>
        <taxon>Mollusca</taxon>
        <taxon>Gastropoda</taxon>
        <taxon>Caenogastropoda</taxon>
        <taxon>Sorbeoconcha</taxon>
        <taxon>Cerithioidea</taxon>
        <taxon>Batillariidae</taxon>
        <taxon>Batillaria</taxon>
    </lineage>
</organism>
<dbReference type="PROSITE" id="PS51689">
    <property type="entry name" value="SAM_RNA_A_N6_MT"/>
    <property type="match status" value="1"/>
</dbReference>
<dbReference type="Gene3D" id="1.10.8.100">
    <property type="entry name" value="Ribosomal RNA adenine dimethylase-like, domain 2"/>
    <property type="match status" value="1"/>
</dbReference>
<keyword evidence="6 11" id="KW-0694">RNA-binding</keyword>
<dbReference type="InterPro" id="IPR029063">
    <property type="entry name" value="SAM-dependent_MTases_sf"/>
</dbReference>
<dbReference type="FunFam" id="3.40.50.150:FF:000109">
    <property type="entry name" value="rRNA adenine N(6)-methyltransferase"/>
    <property type="match status" value="1"/>
</dbReference>
<evidence type="ECO:0000256" key="12">
    <source>
        <dbReference type="RuleBase" id="RU362106"/>
    </source>
</evidence>
<keyword evidence="7" id="KW-0809">Transit peptide</keyword>
<dbReference type="AlphaFoldDB" id="A0ABD0KE03"/>
<keyword evidence="2 12" id="KW-0698">rRNA processing</keyword>
<evidence type="ECO:0000256" key="1">
    <source>
        <dbReference type="ARBA" id="ARBA00004173"/>
    </source>
</evidence>
<keyword evidence="10" id="KW-0804">Transcription</keyword>
<evidence type="ECO:0000256" key="11">
    <source>
        <dbReference type="PROSITE-ProRule" id="PRU01026"/>
    </source>
</evidence>
<evidence type="ECO:0000256" key="7">
    <source>
        <dbReference type="ARBA" id="ARBA00022946"/>
    </source>
</evidence>
<feature type="domain" description="Ribosomal RNA adenine methylase transferase N-terminal" evidence="13">
    <location>
        <begin position="37"/>
        <end position="228"/>
    </location>
</feature>
<feature type="binding site" evidence="11">
    <location>
        <position position="135"/>
    </location>
    <ligand>
        <name>S-adenosyl-L-methionine</name>
        <dbReference type="ChEBI" id="CHEBI:59789"/>
    </ligand>
</feature>
<evidence type="ECO:0000256" key="3">
    <source>
        <dbReference type="ARBA" id="ARBA00022603"/>
    </source>
</evidence>
<keyword evidence="3 11" id="KW-0489">Methyltransferase</keyword>
<dbReference type="InterPro" id="IPR001737">
    <property type="entry name" value="KsgA/Erm"/>
</dbReference>
<keyword evidence="5 11" id="KW-0949">S-adenosyl-L-methionine</keyword>
<comment type="caution">
    <text evidence="14">The sequence shown here is derived from an EMBL/GenBank/DDBJ whole genome shotgun (WGS) entry which is preliminary data.</text>
</comment>
<evidence type="ECO:0000259" key="13">
    <source>
        <dbReference type="SMART" id="SM00650"/>
    </source>
</evidence>
<dbReference type="PANTHER" id="PTHR11727">
    <property type="entry name" value="DIMETHYLADENOSINE TRANSFERASE"/>
    <property type="match status" value="1"/>
</dbReference>
<proteinExistence type="inferred from homology"/>
<feature type="binding site" evidence="11">
    <location>
        <position position="105"/>
    </location>
    <ligand>
        <name>S-adenosyl-L-methionine</name>
        <dbReference type="ChEBI" id="CHEBI:59789"/>
    </ligand>
</feature>
<feature type="binding site" evidence="11">
    <location>
        <position position="30"/>
    </location>
    <ligand>
        <name>S-adenosyl-L-methionine</name>
        <dbReference type="ChEBI" id="CHEBI:59789"/>
    </ligand>
</feature>
<dbReference type="EMBL" id="JACVVK020000196">
    <property type="protein sequence ID" value="KAK7485349.1"/>
    <property type="molecule type" value="Genomic_DNA"/>
</dbReference>
<keyword evidence="9" id="KW-0496">Mitochondrion</keyword>
<comment type="similarity">
    <text evidence="11 12">Belongs to the class I-like SAM-binding methyltransferase superfamily. rRNA adenine N(6)-methyltransferase family.</text>
</comment>
<dbReference type="InterPro" id="IPR023165">
    <property type="entry name" value="rRNA_Ade_diMease-like_C"/>
</dbReference>
<dbReference type="InterPro" id="IPR020598">
    <property type="entry name" value="rRNA_Ade_methylase_Trfase_N"/>
</dbReference>
<dbReference type="EC" id="2.1.1.-" evidence="12"/>
<evidence type="ECO:0000256" key="4">
    <source>
        <dbReference type="ARBA" id="ARBA00022679"/>
    </source>
</evidence>
<protein>
    <recommendedName>
        <fullName evidence="12">rRNA adenine N(6)-methyltransferase</fullName>
        <ecNumber evidence="12">2.1.1.-</ecNumber>
    </recommendedName>
</protein>
<dbReference type="GO" id="GO:0000179">
    <property type="term" value="F:rRNA (adenine-N6,N6-)-dimethyltransferase activity"/>
    <property type="evidence" value="ECO:0007669"/>
    <property type="project" value="UniProtKB-UniRule"/>
</dbReference>
<dbReference type="GO" id="GO:0005739">
    <property type="term" value="C:mitochondrion"/>
    <property type="evidence" value="ECO:0007669"/>
    <property type="project" value="UniProtKB-SubCell"/>
</dbReference>
<evidence type="ECO:0000313" key="14">
    <source>
        <dbReference type="EMBL" id="KAK7485349.1"/>
    </source>
</evidence>
<evidence type="ECO:0000256" key="10">
    <source>
        <dbReference type="ARBA" id="ARBA00023163"/>
    </source>
</evidence>
<feature type="binding site" evidence="11">
    <location>
        <position position="79"/>
    </location>
    <ligand>
        <name>S-adenosyl-L-methionine</name>
        <dbReference type="ChEBI" id="CHEBI:59789"/>
    </ligand>
</feature>
<evidence type="ECO:0000256" key="2">
    <source>
        <dbReference type="ARBA" id="ARBA00022552"/>
    </source>
</evidence>
<dbReference type="Pfam" id="PF00398">
    <property type="entry name" value="RrnaAD"/>
    <property type="match status" value="1"/>
</dbReference>
<dbReference type="PANTHER" id="PTHR11727:SF17">
    <property type="entry name" value="DIMETHYLADENOSINE TRANSFERASE 1, MITOCHONDRIAL"/>
    <property type="match status" value="1"/>
</dbReference>
<feature type="binding site" evidence="11">
    <location>
        <position position="32"/>
    </location>
    <ligand>
        <name>S-adenosyl-L-methionine</name>
        <dbReference type="ChEBI" id="CHEBI:59789"/>
    </ligand>
</feature>
<sequence>MSRRRLPPLPTIRELIRLYQLSAKKQLSQNFLLDMNLTRKIVRAAGNVGGGFVCEVGPGPGGITRAVLNTSAHHVAVIEKDARFMPSLQLLSEAAEGRLSVYRGDILNFNLETIIPQALSREWESSPPNVHIIGNLPFSVSTPLLIGWLAAMSSRTGAWGFGRTKLTLTFQKEVAERMVAKINTPQRCRLSLMCQYLCEVDLKFVIPGRAFVPPPNVDVGVVHVVPRVQPLINLPFSLVEKVARHIYHYRQKYCRRGVETLFPPDRLDLVEDMFEESEVDPTSRSYMLTVKEIGRLCQSYNSICQHEPDIYTYDFRSKENAAALRRKGQILQEKFEKQILHGT</sequence>
<feature type="binding site" evidence="11">
    <location>
        <position position="57"/>
    </location>
    <ligand>
        <name>S-adenosyl-L-methionine</name>
        <dbReference type="ChEBI" id="CHEBI:59789"/>
    </ligand>
</feature>
<name>A0ABD0KE03_9CAEN</name>
<evidence type="ECO:0000256" key="6">
    <source>
        <dbReference type="ARBA" id="ARBA00022884"/>
    </source>
</evidence>
<keyword evidence="4 11" id="KW-0808">Transferase</keyword>
<evidence type="ECO:0000256" key="8">
    <source>
        <dbReference type="ARBA" id="ARBA00023015"/>
    </source>
</evidence>
<evidence type="ECO:0000256" key="9">
    <source>
        <dbReference type="ARBA" id="ARBA00023128"/>
    </source>
</evidence>
<accession>A0ABD0KE03</accession>
<dbReference type="SMART" id="SM00650">
    <property type="entry name" value="rADc"/>
    <property type="match status" value="1"/>
</dbReference>
<dbReference type="SUPFAM" id="SSF53335">
    <property type="entry name" value="S-adenosyl-L-methionine-dependent methyltransferases"/>
    <property type="match status" value="1"/>
</dbReference>
<keyword evidence="8" id="KW-0805">Transcription regulation</keyword>
<evidence type="ECO:0000313" key="15">
    <source>
        <dbReference type="Proteomes" id="UP001519460"/>
    </source>
</evidence>
<reference evidence="14 15" key="1">
    <citation type="journal article" date="2023" name="Sci. Data">
        <title>Genome assembly of the Korean intertidal mud-creeper Batillaria attramentaria.</title>
        <authorList>
            <person name="Patra A.K."/>
            <person name="Ho P.T."/>
            <person name="Jun S."/>
            <person name="Lee S.J."/>
            <person name="Kim Y."/>
            <person name="Won Y.J."/>
        </authorList>
    </citation>
    <scope>NUCLEOTIDE SEQUENCE [LARGE SCALE GENOMIC DNA]</scope>
    <source>
        <strain evidence="14">Wonlab-2016</strain>
    </source>
</reference>
<dbReference type="InterPro" id="IPR011530">
    <property type="entry name" value="rRNA_adenine_dimethylase"/>
</dbReference>
<dbReference type="FunFam" id="1.10.8.100:FF:000006">
    <property type="entry name" value="rRNA adenine N(6)-methyltransferase"/>
    <property type="match status" value="1"/>
</dbReference>
<dbReference type="Proteomes" id="UP001519460">
    <property type="component" value="Unassembled WGS sequence"/>
</dbReference>